<evidence type="ECO:0000256" key="6">
    <source>
        <dbReference type="PROSITE-ProRule" id="PRU00169"/>
    </source>
</evidence>
<dbReference type="GO" id="GO:0005737">
    <property type="term" value="C:cytoplasm"/>
    <property type="evidence" value="ECO:0007669"/>
    <property type="project" value="UniProtKB-SubCell"/>
</dbReference>
<feature type="domain" description="Response regulatory" evidence="8">
    <location>
        <begin position="35"/>
        <end position="149"/>
    </location>
</feature>
<dbReference type="GO" id="GO:0006355">
    <property type="term" value="P:regulation of DNA-templated transcription"/>
    <property type="evidence" value="ECO:0007669"/>
    <property type="project" value="InterPro"/>
</dbReference>
<dbReference type="InterPro" id="IPR011006">
    <property type="entry name" value="CheY-like_superfamily"/>
</dbReference>
<dbReference type="PRINTS" id="PR00038">
    <property type="entry name" value="HTHLUXR"/>
</dbReference>
<dbReference type="EMBL" id="FNHF01000002">
    <property type="protein sequence ID" value="SDM27118.1"/>
    <property type="molecule type" value="Genomic_DNA"/>
</dbReference>
<sequence length="244" mass="28485">MCYCLDNYDGFGLLGDEDRNFWGIRRKDWCELELNIIVVKDRCLLRDGIINALMNKYPSHSVKAVSYSECQTLMQVGESIDLLIVDIDTDSRSIMELIEWQKQKEEKVIVWTANPDISRLNDWFQQGLDGYFFNGMQPEELSNGIDCVLEGHVYVHPKLSTVLFKDYLKISNKVVEQPVGILTEREWNVLELLTKGFSNDKIAKFLFITEKTVKNHVSSIFRKLNVPDRTNAVLYALRQRWFYL</sequence>
<dbReference type="GO" id="GO:0000160">
    <property type="term" value="P:phosphorelay signal transduction system"/>
    <property type="evidence" value="ECO:0007669"/>
    <property type="project" value="UniProtKB-KW"/>
</dbReference>
<dbReference type="InterPro" id="IPR051015">
    <property type="entry name" value="EvgA-like"/>
</dbReference>
<dbReference type="PROSITE" id="PS50043">
    <property type="entry name" value="HTH_LUXR_2"/>
    <property type="match status" value="1"/>
</dbReference>
<keyword evidence="4" id="KW-0238">DNA-binding</keyword>
<comment type="subcellular location">
    <subcellularLocation>
        <location evidence="1">Cytoplasm</location>
    </subcellularLocation>
</comment>
<keyword evidence="5" id="KW-0804">Transcription</keyword>
<dbReference type="Gene3D" id="1.10.10.10">
    <property type="entry name" value="Winged helix-like DNA-binding domain superfamily/Winged helix DNA-binding domain"/>
    <property type="match status" value="1"/>
</dbReference>
<evidence type="ECO:0000256" key="1">
    <source>
        <dbReference type="ARBA" id="ARBA00004496"/>
    </source>
</evidence>
<dbReference type="InterPro" id="IPR000792">
    <property type="entry name" value="Tscrpt_reg_LuxR_C"/>
</dbReference>
<evidence type="ECO:0000259" key="8">
    <source>
        <dbReference type="PROSITE" id="PS50110"/>
    </source>
</evidence>
<dbReference type="Proteomes" id="UP000182347">
    <property type="component" value="Unassembled WGS sequence"/>
</dbReference>
<dbReference type="CDD" id="cd06170">
    <property type="entry name" value="LuxR_C_like"/>
    <property type="match status" value="1"/>
</dbReference>
<dbReference type="GO" id="GO:0003677">
    <property type="term" value="F:DNA binding"/>
    <property type="evidence" value="ECO:0007669"/>
    <property type="project" value="UniProtKB-KW"/>
</dbReference>
<organism evidence="9 10">
    <name type="scientific">Sediminibacillus halophilus</name>
    <dbReference type="NCBI Taxonomy" id="482461"/>
    <lineage>
        <taxon>Bacteria</taxon>
        <taxon>Bacillati</taxon>
        <taxon>Bacillota</taxon>
        <taxon>Bacilli</taxon>
        <taxon>Bacillales</taxon>
        <taxon>Bacillaceae</taxon>
        <taxon>Sediminibacillus</taxon>
    </lineage>
</organism>
<keyword evidence="2" id="KW-0902">Two-component regulatory system</keyword>
<feature type="domain" description="HTH luxR-type" evidence="7">
    <location>
        <begin position="175"/>
        <end position="240"/>
    </location>
</feature>
<dbReference type="PANTHER" id="PTHR45566:SF2">
    <property type="entry name" value="NARL SUBFAMILY"/>
    <property type="match status" value="1"/>
</dbReference>
<accession>A0A1G9RUZ7</accession>
<dbReference type="SMART" id="SM00421">
    <property type="entry name" value="HTH_LUXR"/>
    <property type="match status" value="1"/>
</dbReference>
<evidence type="ECO:0000256" key="2">
    <source>
        <dbReference type="ARBA" id="ARBA00023012"/>
    </source>
</evidence>
<evidence type="ECO:0000256" key="5">
    <source>
        <dbReference type="ARBA" id="ARBA00023163"/>
    </source>
</evidence>
<gene>
    <name evidence="9" type="ORF">SAMN05216244_2155</name>
</gene>
<dbReference type="InterPro" id="IPR016032">
    <property type="entry name" value="Sig_transdc_resp-reg_C-effctor"/>
</dbReference>
<name>A0A1G9RUZ7_9BACI</name>
<dbReference type="PROSITE" id="PS00622">
    <property type="entry name" value="HTH_LUXR_1"/>
    <property type="match status" value="1"/>
</dbReference>
<dbReference type="OrthoDB" id="2814434at2"/>
<dbReference type="AlphaFoldDB" id="A0A1G9RUZ7"/>
<dbReference type="SUPFAM" id="SSF52172">
    <property type="entry name" value="CheY-like"/>
    <property type="match status" value="1"/>
</dbReference>
<feature type="modified residue" description="4-aspartylphosphate" evidence="6">
    <location>
        <position position="86"/>
    </location>
</feature>
<dbReference type="STRING" id="482461.SAMN05216244_2155"/>
<dbReference type="InterPro" id="IPR001789">
    <property type="entry name" value="Sig_transdc_resp-reg_receiver"/>
</dbReference>
<keyword evidence="6" id="KW-0597">Phosphoprotein</keyword>
<proteinExistence type="predicted"/>
<dbReference type="Gene3D" id="3.40.50.2300">
    <property type="match status" value="1"/>
</dbReference>
<reference evidence="10" key="1">
    <citation type="submission" date="2016-10" db="EMBL/GenBank/DDBJ databases">
        <authorList>
            <person name="Varghese N."/>
            <person name="Submissions S."/>
        </authorList>
    </citation>
    <scope>NUCLEOTIDE SEQUENCE [LARGE SCALE GENOMIC DNA]</scope>
    <source>
        <strain evidence="10">CGMCC 1.6199</strain>
    </source>
</reference>
<evidence type="ECO:0000256" key="3">
    <source>
        <dbReference type="ARBA" id="ARBA00023015"/>
    </source>
</evidence>
<dbReference type="PROSITE" id="PS50110">
    <property type="entry name" value="RESPONSE_REGULATORY"/>
    <property type="match status" value="1"/>
</dbReference>
<dbReference type="SUPFAM" id="SSF46894">
    <property type="entry name" value="C-terminal effector domain of the bipartite response regulators"/>
    <property type="match status" value="1"/>
</dbReference>
<evidence type="ECO:0000313" key="10">
    <source>
        <dbReference type="Proteomes" id="UP000182347"/>
    </source>
</evidence>
<dbReference type="PANTHER" id="PTHR45566">
    <property type="entry name" value="HTH-TYPE TRANSCRIPTIONAL REGULATOR YHJB-RELATED"/>
    <property type="match status" value="1"/>
</dbReference>
<evidence type="ECO:0000256" key="4">
    <source>
        <dbReference type="ARBA" id="ARBA00023125"/>
    </source>
</evidence>
<protein>
    <submittedName>
        <fullName evidence="9">Two-component system, NarL family, response regulator DegU</fullName>
    </submittedName>
</protein>
<evidence type="ECO:0000313" key="9">
    <source>
        <dbReference type="EMBL" id="SDM27118.1"/>
    </source>
</evidence>
<dbReference type="InterPro" id="IPR036388">
    <property type="entry name" value="WH-like_DNA-bd_sf"/>
</dbReference>
<keyword evidence="3" id="KW-0805">Transcription regulation</keyword>
<keyword evidence="10" id="KW-1185">Reference proteome</keyword>
<dbReference type="Pfam" id="PF00196">
    <property type="entry name" value="GerE"/>
    <property type="match status" value="1"/>
</dbReference>
<evidence type="ECO:0000259" key="7">
    <source>
        <dbReference type="PROSITE" id="PS50043"/>
    </source>
</evidence>